<feature type="transmembrane region" description="Helical" evidence="5">
    <location>
        <begin position="329"/>
        <end position="352"/>
    </location>
</feature>
<feature type="transmembrane region" description="Helical" evidence="5">
    <location>
        <begin position="289"/>
        <end position="308"/>
    </location>
</feature>
<gene>
    <name evidence="7" type="ORF">PNAL_LOCUS3894</name>
</gene>
<comment type="caution">
    <text evidence="7">The sequence shown here is derived from an EMBL/GenBank/DDBJ whole genome shotgun (WGS) entry which is preliminary data.</text>
</comment>
<feature type="transmembrane region" description="Helical" evidence="5">
    <location>
        <begin position="364"/>
        <end position="386"/>
    </location>
</feature>
<protein>
    <recommendedName>
        <fullName evidence="6">Major facilitator superfamily (MFS) profile domain-containing protein</fullName>
    </recommendedName>
</protein>
<dbReference type="InterPro" id="IPR020846">
    <property type="entry name" value="MFS_dom"/>
</dbReference>
<evidence type="ECO:0000313" key="8">
    <source>
        <dbReference type="Proteomes" id="UP001153461"/>
    </source>
</evidence>
<evidence type="ECO:0000256" key="3">
    <source>
        <dbReference type="ARBA" id="ARBA00022989"/>
    </source>
</evidence>
<dbReference type="GO" id="GO:0016020">
    <property type="term" value="C:membrane"/>
    <property type="evidence" value="ECO:0007669"/>
    <property type="project" value="UniProtKB-SubCell"/>
</dbReference>
<feature type="transmembrane region" description="Helical" evidence="5">
    <location>
        <begin position="104"/>
        <end position="122"/>
    </location>
</feature>
<evidence type="ECO:0000313" key="7">
    <source>
        <dbReference type="EMBL" id="CAG8072355.1"/>
    </source>
</evidence>
<dbReference type="AlphaFoldDB" id="A0A9W4HNG2"/>
<feature type="transmembrane region" description="Helical" evidence="5">
    <location>
        <begin position="192"/>
        <end position="211"/>
    </location>
</feature>
<feature type="transmembrane region" description="Helical" evidence="5">
    <location>
        <begin position="255"/>
        <end position="277"/>
    </location>
</feature>
<feature type="transmembrane region" description="Helical" evidence="5">
    <location>
        <begin position="455"/>
        <end position="475"/>
    </location>
</feature>
<dbReference type="PANTHER" id="PTHR42718">
    <property type="entry name" value="MAJOR FACILITATOR SUPERFAMILY MULTIDRUG TRANSPORTER MFSC"/>
    <property type="match status" value="1"/>
</dbReference>
<proteinExistence type="predicted"/>
<keyword evidence="4 5" id="KW-0472">Membrane</keyword>
<dbReference type="SUPFAM" id="SSF103473">
    <property type="entry name" value="MFS general substrate transporter"/>
    <property type="match status" value="1"/>
</dbReference>
<dbReference type="InterPro" id="IPR036259">
    <property type="entry name" value="MFS_trans_sf"/>
</dbReference>
<organism evidence="7 8">
    <name type="scientific">Penicillium nalgiovense</name>
    <dbReference type="NCBI Taxonomy" id="60175"/>
    <lineage>
        <taxon>Eukaryota</taxon>
        <taxon>Fungi</taxon>
        <taxon>Dikarya</taxon>
        <taxon>Ascomycota</taxon>
        <taxon>Pezizomycotina</taxon>
        <taxon>Eurotiomycetes</taxon>
        <taxon>Eurotiomycetidae</taxon>
        <taxon>Eurotiales</taxon>
        <taxon>Aspergillaceae</taxon>
        <taxon>Penicillium</taxon>
    </lineage>
</organism>
<dbReference type="OrthoDB" id="5086884at2759"/>
<dbReference type="PROSITE" id="PS50850">
    <property type="entry name" value="MFS"/>
    <property type="match status" value="1"/>
</dbReference>
<dbReference type="Proteomes" id="UP001153461">
    <property type="component" value="Unassembled WGS sequence"/>
</dbReference>
<dbReference type="EMBL" id="CAJVNV010000136">
    <property type="protein sequence ID" value="CAG8072355.1"/>
    <property type="molecule type" value="Genomic_DNA"/>
</dbReference>
<evidence type="ECO:0000256" key="4">
    <source>
        <dbReference type="ARBA" id="ARBA00023136"/>
    </source>
</evidence>
<dbReference type="GO" id="GO:0022857">
    <property type="term" value="F:transmembrane transporter activity"/>
    <property type="evidence" value="ECO:0007669"/>
    <property type="project" value="InterPro"/>
</dbReference>
<keyword evidence="3 5" id="KW-1133">Transmembrane helix</keyword>
<evidence type="ECO:0000256" key="5">
    <source>
        <dbReference type="SAM" id="Phobius"/>
    </source>
</evidence>
<feature type="transmembrane region" description="Helical" evidence="5">
    <location>
        <begin position="129"/>
        <end position="148"/>
    </location>
</feature>
<feature type="transmembrane region" description="Helical" evidence="5">
    <location>
        <begin position="495"/>
        <end position="513"/>
    </location>
</feature>
<feature type="transmembrane region" description="Helical" evidence="5">
    <location>
        <begin position="418"/>
        <end position="443"/>
    </location>
</feature>
<keyword evidence="2 5" id="KW-0812">Transmembrane</keyword>
<comment type="subcellular location">
    <subcellularLocation>
        <location evidence="1">Membrane</location>
        <topology evidence="1">Multi-pass membrane protein</topology>
    </subcellularLocation>
</comment>
<feature type="transmembrane region" description="Helical" evidence="5">
    <location>
        <begin position="154"/>
        <end position="180"/>
    </location>
</feature>
<feature type="domain" description="Major facilitator superfamily (MFS) profile" evidence="6">
    <location>
        <begin position="56"/>
        <end position="517"/>
    </location>
</feature>
<dbReference type="PANTHER" id="PTHR42718:SF36">
    <property type="entry name" value="MULTIDRUG TRANSPORTER, PUTATIVE (AFU_ORTHOLOGUE AFUA_4G13820)-RELATED"/>
    <property type="match status" value="1"/>
</dbReference>
<dbReference type="InterPro" id="IPR011701">
    <property type="entry name" value="MFS"/>
</dbReference>
<dbReference type="Gene3D" id="1.20.1250.20">
    <property type="entry name" value="MFS general substrate transporter like domains"/>
    <property type="match status" value="1"/>
</dbReference>
<evidence type="ECO:0000256" key="1">
    <source>
        <dbReference type="ARBA" id="ARBA00004141"/>
    </source>
</evidence>
<reference evidence="7" key="1">
    <citation type="submission" date="2021-07" db="EMBL/GenBank/DDBJ databases">
        <authorList>
            <person name="Branca A.L. A."/>
        </authorList>
    </citation>
    <scope>NUCLEOTIDE SEQUENCE</scope>
</reference>
<evidence type="ECO:0000259" key="6">
    <source>
        <dbReference type="PROSITE" id="PS50850"/>
    </source>
</evidence>
<dbReference type="Gene3D" id="1.20.1720.10">
    <property type="entry name" value="Multidrug resistance protein D"/>
    <property type="match status" value="1"/>
</dbReference>
<dbReference type="FunFam" id="1.20.1250.20:FF:000447">
    <property type="entry name" value="MFS multidrug transporter, putative"/>
    <property type="match status" value="1"/>
</dbReference>
<dbReference type="Pfam" id="PF07690">
    <property type="entry name" value="MFS_1"/>
    <property type="match status" value="1"/>
</dbReference>
<name>A0A9W4HNG2_PENNA</name>
<feature type="transmembrane region" description="Helical" evidence="5">
    <location>
        <begin position="223"/>
        <end position="243"/>
    </location>
</feature>
<evidence type="ECO:0000256" key="2">
    <source>
        <dbReference type="ARBA" id="ARBA00022692"/>
    </source>
</evidence>
<accession>A0A9W4HNG2</accession>
<feature type="transmembrane region" description="Helical" evidence="5">
    <location>
        <begin position="393"/>
        <end position="412"/>
    </location>
</feature>
<sequence length="541" mass="59020">MGAPEAPGSGDEAMPHDLEQARINQQTADLERLGRERPKCFRGRWSEISFCLSIFMSQILAVSHRRWSYTTRKILTFGQEYYISGSNVLLPTLVKELDLPEASAIWPSTALSLVVTSTLLIFGRLTDMFGGYIIYSGGAIWLTVSSILCGVSQTWLMLIICRALQGFALAAFLPSGIMILGSTYRPGPRKNIIFSIYGACAALGFFVGIFFSGLAGEYLTWRWYFFIGAILSAITSVLSLFSIPHDYSEKRQLGVQMDWPGACLSVPAAVFIVFAIADSSYAPQGWKTPYIPLFLVLGLILLGVMVYVEGWVVKNPLLPGDVFRVKYMLPLVIALLFLYGTLGIFLLYAVLYMSDIMGASPMQIVAWAVPMGVGGLILSVGGGMIFHKVPGTILMLVSCLGYVGSGLFFAVIPIGGNYWAFVFPAMICGTVGIDISFNLANVFITTNLPKARQGLAGALINCTLHMGIAVMLGFADIVHTQTSELGTKDSYKAVFWYQTGLAILGLLIVVFFVRIREAKSELTLDEREAMAAEGNERAGEV</sequence>